<feature type="compositionally biased region" description="Basic and acidic residues" evidence="1">
    <location>
        <begin position="94"/>
        <end position="118"/>
    </location>
</feature>
<evidence type="ECO:0000313" key="3">
    <source>
        <dbReference type="Proteomes" id="UP000306584"/>
    </source>
</evidence>
<protein>
    <submittedName>
        <fullName evidence="2">Uncharacterized protein</fullName>
    </submittedName>
</protein>
<dbReference type="EMBL" id="QZBD01000155">
    <property type="protein sequence ID" value="THY26058.1"/>
    <property type="molecule type" value="Genomic_DNA"/>
</dbReference>
<feature type="compositionally biased region" description="Polar residues" evidence="1">
    <location>
        <begin position="184"/>
        <end position="193"/>
    </location>
</feature>
<feature type="compositionally biased region" description="Basic residues" evidence="1">
    <location>
        <begin position="518"/>
        <end position="527"/>
    </location>
</feature>
<feature type="compositionally biased region" description="Low complexity" evidence="1">
    <location>
        <begin position="76"/>
        <end position="86"/>
    </location>
</feature>
<feature type="compositionally biased region" description="Low complexity" evidence="1">
    <location>
        <begin position="359"/>
        <end position="368"/>
    </location>
</feature>
<feature type="compositionally biased region" description="Pro residues" evidence="1">
    <location>
        <begin position="201"/>
        <end position="222"/>
    </location>
</feature>
<feature type="compositionally biased region" description="Polar residues" evidence="1">
    <location>
        <begin position="505"/>
        <end position="514"/>
    </location>
</feature>
<feature type="compositionally biased region" description="Polar residues" evidence="1">
    <location>
        <begin position="450"/>
        <end position="461"/>
    </location>
</feature>
<feature type="compositionally biased region" description="Pro residues" evidence="1">
    <location>
        <begin position="241"/>
        <end position="250"/>
    </location>
</feature>
<name>A0A4S9LAH1_AURPU</name>
<dbReference type="Proteomes" id="UP000306584">
    <property type="component" value="Unassembled WGS sequence"/>
</dbReference>
<feature type="compositionally biased region" description="Low complexity" evidence="1">
    <location>
        <begin position="310"/>
        <end position="323"/>
    </location>
</feature>
<feature type="region of interest" description="Disordered" evidence="1">
    <location>
        <begin position="282"/>
        <end position="480"/>
    </location>
</feature>
<dbReference type="AlphaFoldDB" id="A0A4S9LAH1"/>
<organism evidence="2 3">
    <name type="scientific">Aureobasidium pullulans</name>
    <name type="common">Black yeast</name>
    <name type="synonym">Pullularia pullulans</name>
    <dbReference type="NCBI Taxonomy" id="5580"/>
    <lineage>
        <taxon>Eukaryota</taxon>
        <taxon>Fungi</taxon>
        <taxon>Dikarya</taxon>
        <taxon>Ascomycota</taxon>
        <taxon>Pezizomycotina</taxon>
        <taxon>Dothideomycetes</taxon>
        <taxon>Dothideomycetidae</taxon>
        <taxon>Dothideales</taxon>
        <taxon>Saccotheciaceae</taxon>
        <taxon>Aureobasidium</taxon>
    </lineage>
</organism>
<proteinExistence type="predicted"/>
<feature type="region of interest" description="Disordered" evidence="1">
    <location>
        <begin position="27"/>
        <end position="255"/>
    </location>
</feature>
<evidence type="ECO:0000256" key="1">
    <source>
        <dbReference type="SAM" id="MobiDB-lite"/>
    </source>
</evidence>
<feature type="compositionally biased region" description="Low complexity" evidence="1">
    <location>
        <begin position="57"/>
        <end position="68"/>
    </location>
</feature>
<comment type="caution">
    <text evidence="2">The sequence shown here is derived from an EMBL/GenBank/DDBJ whole genome shotgun (WGS) entry which is preliminary data.</text>
</comment>
<feature type="compositionally biased region" description="Basic and acidic residues" evidence="1">
    <location>
        <begin position="144"/>
        <end position="167"/>
    </location>
</feature>
<feature type="region of interest" description="Disordered" evidence="1">
    <location>
        <begin position="493"/>
        <end position="639"/>
    </location>
</feature>
<reference evidence="2 3" key="1">
    <citation type="submission" date="2018-10" db="EMBL/GenBank/DDBJ databases">
        <title>Fifty Aureobasidium pullulans genomes reveal a recombining polyextremotolerant generalist.</title>
        <authorList>
            <person name="Gostincar C."/>
            <person name="Turk M."/>
            <person name="Zajc J."/>
            <person name="Gunde-Cimerman N."/>
        </authorList>
    </citation>
    <scope>NUCLEOTIDE SEQUENCE [LARGE SCALE GENOMIC DNA]</scope>
    <source>
        <strain evidence="2 3">EXF-6604</strain>
    </source>
</reference>
<feature type="compositionally biased region" description="Basic and acidic residues" evidence="1">
    <location>
        <begin position="623"/>
        <end position="639"/>
    </location>
</feature>
<feature type="compositionally biased region" description="Low complexity" evidence="1">
    <location>
        <begin position="597"/>
        <end position="612"/>
    </location>
</feature>
<sequence length="639" mass="70008">MTRPQNTPNLHTGDCFCTAVPANRLHRTMADTDPANKNPRAATVEDHPDTDDEKGDSSASKPASNSASKRTRKSSKTSSSKTRPASNVGQSEHAPPEVKDPPRPSEEPASRAGARDEVSSEPGARPHKSRRHSQLPPPISPGKVPKEQRTRSPERRPHERHHPDSCRECASAARHGHLRPGISPLQQQEQRANTFPMRPKYGPPPVVSHGPPPPGHIPPPVYLVPSGMRTAYPPGGSFPGGHPPPHPGPAFDPRAQGMRSAMALPPQPHLRMYPPSQVSMPPSLPGIGGPTSPMKTTARPASAIHHSRKASSSSSKPQFSSAKITQYDTFSAAYHPDDEEHVSARNLPSKPHHVPGGFESDSYSSESPPESPEYYEHSSRPYPLQRATTSAVQQIHRTGHARSRSDYPAESSYGYRPAYPSDPGWDPYPQRAYPDHDDQRAYPGGRRGSGASNWTHQTSASDPVHPGYIQYAPPEHRGSYRTSEDAANMYMNQARGHPEVRETVETLNQRSNGPRSTRSTHSHRRSQHSMSETSSRHRGAEGSVKLIMPISAVEGTKIQLSGDMGDREVSFRPTNDPGQVEVTIGTVNGGERRYLKSGSQSSRPTRSSGSTRHATRGGAEGLEQVREHREHTERREHRR</sequence>
<gene>
    <name evidence="2" type="ORF">D6D01_04618</name>
</gene>
<evidence type="ECO:0000313" key="2">
    <source>
        <dbReference type="EMBL" id="THY26058.1"/>
    </source>
</evidence>
<accession>A0A4S9LAH1</accession>
<feature type="compositionally biased region" description="Polar residues" evidence="1">
    <location>
        <begin position="386"/>
        <end position="396"/>
    </location>
</feature>